<dbReference type="EnsemblMetazoa" id="G13637.4">
    <property type="protein sequence ID" value="G13637.4:cds"/>
    <property type="gene ID" value="G13637"/>
</dbReference>
<dbReference type="Proteomes" id="UP000005408">
    <property type="component" value="Unassembled WGS sequence"/>
</dbReference>
<evidence type="ECO:0000313" key="2">
    <source>
        <dbReference type="Proteomes" id="UP000005408"/>
    </source>
</evidence>
<proteinExistence type="predicted"/>
<dbReference type="EnsemblMetazoa" id="G13637.2">
    <property type="protein sequence ID" value="G13637.2:cds"/>
    <property type="gene ID" value="G13637"/>
</dbReference>
<sequence>MADVSGAKYFDAISNNKRQEYKLKEAEEKIDHSKRRMLVKFWKEKYDLMDDLVLLHVKTPVFVAPSKASSLRPLSSSRTRIEIQNVCLDSKLLTNKPSTTGRRRPVYSSSPVIDIQGEDAVCYPNKQAKHGRAVHMNYPLRRRLEVAKQLEKSLITLELRKDCRSQPAEKYNRNTNWNALRPKTTGRLRTRGEFISTVTYHRPETAVGFSS</sequence>
<dbReference type="EnsemblMetazoa" id="G13637.3">
    <property type="protein sequence ID" value="G13637.3:cds"/>
    <property type="gene ID" value="G13637"/>
</dbReference>
<dbReference type="AlphaFoldDB" id="A0A8W8IDA2"/>
<evidence type="ECO:0000313" key="1">
    <source>
        <dbReference type="EnsemblMetazoa" id="G13637.4:cds"/>
    </source>
</evidence>
<keyword evidence="2" id="KW-1185">Reference proteome</keyword>
<name>A0A8W8IDA2_MAGGI</name>
<organism evidence="1 2">
    <name type="scientific">Magallana gigas</name>
    <name type="common">Pacific oyster</name>
    <name type="synonym">Crassostrea gigas</name>
    <dbReference type="NCBI Taxonomy" id="29159"/>
    <lineage>
        <taxon>Eukaryota</taxon>
        <taxon>Metazoa</taxon>
        <taxon>Spiralia</taxon>
        <taxon>Lophotrochozoa</taxon>
        <taxon>Mollusca</taxon>
        <taxon>Bivalvia</taxon>
        <taxon>Autobranchia</taxon>
        <taxon>Pteriomorphia</taxon>
        <taxon>Ostreida</taxon>
        <taxon>Ostreoidea</taxon>
        <taxon>Ostreidae</taxon>
        <taxon>Magallana</taxon>
    </lineage>
</organism>
<reference evidence="1" key="1">
    <citation type="submission" date="2022-08" db="UniProtKB">
        <authorList>
            <consortium name="EnsemblMetazoa"/>
        </authorList>
    </citation>
    <scope>IDENTIFICATION</scope>
    <source>
        <strain evidence="1">05x7-T-G4-1.051#20</strain>
    </source>
</reference>
<accession>A0A8W8IDA2</accession>
<protein>
    <submittedName>
        <fullName evidence="1">Uncharacterized protein</fullName>
    </submittedName>
</protein>